<sequence>MLLILLSLAALSAQQQWSPEDYPNPRKGGYKQCNMRSSSNVCDPDEVLSESSRYRLNNELTNLARRTEAEGNTYCTRKGMDAVLAITRQVCR</sequence>
<dbReference type="InterPro" id="IPR033438">
    <property type="entry name" value="MOLO1"/>
</dbReference>
<reference evidence="2 3" key="1">
    <citation type="submission" date="2018-11" db="EMBL/GenBank/DDBJ databases">
        <authorList>
            <consortium name="Pathogen Informatics"/>
        </authorList>
    </citation>
    <scope>NUCLEOTIDE SEQUENCE [LARGE SCALE GENOMIC DNA]</scope>
</reference>
<dbReference type="AlphaFoldDB" id="A0A3P7KQ86"/>
<dbReference type="EMBL" id="UYYB01012138">
    <property type="protein sequence ID" value="VDM69412.1"/>
    <property type="molecule type" value="Genomic_DNA"/>
</dbReference>
<keyword evidence="3" id="KW-1185">Reference proteome</keyword>
<dbReference type="Pfam" id="PF17175">
    <property type="entry name" value="MOLO1"/>
    <property type="match status" value="1"/>
</dbReference>
<gene>
    <name evidence="2" type="ORF">SVUK_LOCUS4410</name>
</gene>
<proteinExistence type="predicted"/>
<dbReference type="Proteomes" id="UP000270094">
    <property type="component" value="Unassembled WGS sequence"/>
</dbReference>
<dbReference type="GO" id="GO:0005892">
    <property type="term" value="C:acetylcholine-gated channel complex"/>
    <property type="evidence" value="ECO:0007669"/>
    <property type="project" value="InterPro"/>
</dbReference>
<dbReference type="PANTHER" id="PTHR33748:SF6">
    <property type="entry name" value="TPM_PHOSPHATASE DOMAIN-CONTAINING PROTEIN"/>
    <property type="match status" value="1"/>
</dbReference>
<evidence type="ECO:0000256" key="1">
    <source>
        <dbReference type="SAM" id="SignalP"/>
    </source>
</evidence>
<organism evidence="2 3">
    <name type="scientific">Strongylus vulgaris</name>
    <name type="common">Blood worm</name>
    <dbReference type="NCBI Taxonomy" id="40348"/>
    <lineage>
        <taxon>Eukaryota</taxon>
        <taxon>Metazoa</taxon>
        <taxon>Ecdysozoa</taxon>
        <taxon>Nematoda</taxon>
        <taxon>Chromadorea</taxon>
        <taxon>Rhabditida</taxon>
        <taxon>Rhabditina</taxon>
        <taxon>Rhabditomorpha</taxon>
        <taxon>Strongyloidea</taxon>
        <taxon>Strongylidae</taxon>
        <taxon>Strongylus</taxon>
    </lineage>
</organism>
<evidence type="ECO:0000313" key="2">
    <source>
        <dbReference type="EMBL" id="VDM69412.1"/>
    </source>
</evidence>
<keyword evidence="1" id="KW-0732">Signal</keyword>
<evidence type="ECO:0000313" key="3">
    <source>
        <dbReference type="Proteomes" id="UP000270094"/>
    </source>
</evidence>
<dbReference type="PANTHER" id="PTHR33748">
    <property type="entry name" value="PROTEIN CBG04600"/>
    <property type="match status" value="1"/>
</dbReference>
<feature type="signal peptide" evidence="1">
    <location>
        <begin position="1"/>
        <end position="15"/>
    </location>
</feature>
<dbReference type="OrthoDB" id="5793716at2759"/>
<protein>
    <submittedName>
        <fullName evidence="2">Uncharacterized protein</fullName>
    </submittedName>
</protein>
<accession>A0A3P7KQ86</accession>
<name>A0A3P7KQ86_STRVU</name>
<feature type="chain" id="PRO_5018109162" evidence="1">
    <location>
        <begin position="16"/>
        <end position="92"/>
    </location>
</feature>